<dbReference type="EMBL" id="JN408834">
    <property type="protein sequence ID" value="AER41523.1"/>
    <property type="molecule type" value="Genomic_DNA"/>
</dbReference>
<reference evidence="1 2" key="1">
    <citation type="journal article" date="2012" name="BMC Genomics">
        <title>Genome of Epinotia aporema granulovirus (EpapGV), a polyorganotropic fast killing betabaculovirus with a novel thymidylate kinase gene.</title>
        <authorList>
            <person name="Ferrelli M.L."/>
            <person name="Salvador R."/>
            <person name="Biedma M.E."/>
            <person name="Berretta M.F."/>
            <person name="Haase S."/>
            <person name="Sciocco-Cap A."/>
            <person name="Ghiringhelli P.D."/>
            <person name="Romanowski V."/>
        </authorList>
    </citation>
    <scope>NUCLEOTIDE SEQUENCE [LARGE SCALE GENOMIC DNA]</scope>
</reference>
<dbReference type="KEGG" id="vg:13842695"/>
<dbReference type="Pfam" id="PF06088">
    <property type="entry name" value="TLP-20"/>
    <property type="match status" value="1"/>
</dbReference>
<dbReference type="Proteomes" id="UP000201571">
    <property type="component" value="Segment"/>
</dbReference>
<dbReference type="Gene3D" id="2.70.40.20">
    <property type="entry name" value="Baculovirus telokin-like protein 20"/>
    <property type="match status" value="1"/>
</dbReference>
<proteinExistence type="predicted"/>
<name>K4EQF2_9BBAC</name>
<dbReference type="OrthoDB" id="40363at10239"/>
<organism evidence="1 2">
    <name type="scientific">Epinotia aporema granulovirus</name>
    <dbReference type="NCBI Taxonomy" id="166056"/>
    <lineage>
        <taxon>Viruses</taxon>
        <taxon>Viruses incertae sedis</taxon>
        <taxon>Naldaviricetes</taxon>
        <taxon>Lefavirales</taxon>
        <taxon>Baculoviridae</taxon>
        <taxon>Betabaculovirus</taxon>
        <taxon>Betabaculovirus epaporemae</taxon>
    </lineage>
</organism>
<evidence type="ECO:0000313" key="1">
    <source>
        <dbReference type="EMBL" id="AER41523.1"/>
    </source>
</evidence>
<dbReference type="RefSeq" id="YP_006908605.1">
    <property type="nucleotide sequence ID" value="NC_018875.1"/>
</dbReference>
<dbReference type="GeneID" id="13842695"/>
<accession>K4EQF2</accession>
<dbReference type="SUPFAM" id="SSF51289">
    <property type="entry name" value="Tlp20, baculovirus telokin-like protein"/>
    <property type="match status" value="1"/>
</dbReference>
<protein>
    <submittedName>
        <fullName evidence="1">Telokin-like protein 20</fullName>
    </submittedName>
</protein>
<dbReference type="InterPro" id="IPR009092">
    <property type="entry name" value="Telokin-like_Tlp20_baculovir"/>
</dbReference>
<evidence type="ECO:0000313" key="2">
    <source>
        <dbReference type="Proteomes" id="UP000201571"/>
    </source>
</evidence>
<sequence>MIRRKMATNKAGAESIVLCAEIANDKVKFVTKRDYNLQKLGVGAYKLEFDDCIANELDTRPQVCDDRFVVVVNKTANNALVGILITNAEMNLDKNSPIFELQRTTVPVPVVMHQDDEITSTGPEIPQLRLPPTHSKTSLLDHYYVESRRSSEQ</sequence>
<dbReference type="InterPro" id="IPR036731">
    <property type="entry name" value="Tlp20_sf"/>
</dbReference>
<keyword evidence="2" id="KW-1185">Reference proteome</keyword>
<gene>
    <name evidence="1" type="primary">tlp20</name>
</gene>